<proteinExistence type="predicted"/>
<protein>
    <recommendedName>
        <fullName evidence="2">CHRD domain-containing protein</fullName>
    </recommendedName>
</protein>
<evidence type="ECO:0000313" key="4">
    <source>
        <dbReference type="Proteomes" id="UP000039046"/>
    </source>
</evidence>
<dbReference type="InterPro" id="IPR010895">
    <property type="entry name" value="CHRD"/>
</dbReference>
<evidence type="ECO:0000256" key="1">
    <source>
        <dbReference type="SAM" id="SignalP"/>
    </source>
</evidence>
<dbReference type="Pfam" id="PF07452">
    <property type="entry name" value="CHRD"/>
    <property type="match status" value="1"/>
</dbReference>
<reference evidence="3 4" key="1">
    <citation type="journal article" date="2015" name="Genome Announc.">
        <title>Draft Genome Sequence and Gene Annotation of the Entomopathogenic Fungus Verticillium hemipterigenum.</title>
        <authorList>
            <person name="Horn F."/>
            <person name="Habel A."/>
            <person name="Scharf D.H."/>
            <person name="Dworschak J."/>
            <person name="Brakhage A.A."/>
            <person name="Guthke R."/>
            <person name="Hertweck C."/>
            <person name="Linde J."/>
        </authorList>
    </citation>
    <scope>NUCLEOTIDE SEQUENCE [LARGE SCALE GENOMIC DNA]</scope>
</reference>
<feature type="signal peptide" evidence="1">
    <location>
        <begin position="1"/>
        <end position="16"/>
    </location>
</feature>
<name>A0A0A1TJ02_9HYPO</name>
<dbReference type="AlphaFoldDB" id="A0A0A1TJ02"/>
<gene>
    <name evidence="3" type="ORF">VHEMI05499</name>
</gene>
<dbReference type="Proteomes" id="UP000039046">
    <property type="component" value="Unassembled WGS sequence"/>
</dbReference>
<keyword evidence="1" id="KW-0732">Signal</keyword>
<organism evidence="3 4">
    <name type="scientific">[Torrubiella] hemipterigena</name>
    <dbReference type="NCBI Taxonomy" id="1531966"/>
    <lineage>
        <taxon>Eukaryota</taxon>
        <taxon>Fungi</taxon>
        <taxon>Dikarya</taxon>
        <taxon>Ascomycota</taxon>
        <taxon>Pezizomycotina</taxon>
        <taxon>Sordariomycetes</taxon>
        <taxon>Hypocreomycetidae</taxon>
        <taxon>Hypocreales</taxon>
        <taxon>Clavicipitaceae</taxon>
        <taxon>Clavicipitaceae incertae sedis</taxon>
        <taxon>'Torrubiella' clade</taxon>
    </lineage>
</organism>
<evidence type="ECO:0000313" key="3">
    <source>
        <dbReference type="EMBL" id="CEJ89672.1"/>
    </source>
</evidence>
<dbReference type="EMBL" id="CDHN01000003">
    <property type="protein sequence ID" value="CEJ89672.1"/>
    <property type="molecule type" value="Genomic_DNA"/>
</dbReference>
<dbReference type="SMART" id="SM00754">
    <property type="entry name" value="CHRD"/>
    <property type="match status" value="1"/>
</dbReference>
<feature type="chain" id="PRO_5001979733" description="CHRD domain-containing protein" evidence="1">
    <location>
        <begin position="17"/>
        <end position="191"/>
    </location>
</feature>
<dbReference type="HOGENOM" id="CLU_063722_0_0_1"/>
<sequence length="191" mass="20216">MKSFVTILCAASIVAASPLDLKNVLGGKYHDKGDSPFTFTSTYKVHAKPSEVVDAQNKATGGLSGSEGTFLFGINSHENVICYNVTLRGFRGEYQSPAKTATHIHQGARGTSGPPRIAFPNPEETGPDTRSSIGCLRGPFTTGIKDAAGKDTGEGFHVKQIEMAPEMFFSDVHSSLAVPGAVRGQLANKQC</sequence>
<feature type="domain" description="CHRD" evidence="2">
    <location>
        <begin position="41"/>
        <end position="188"/>
    </location>
</feature>
<dbReference type="OrthoDB" id="3554264at2759"/>
<accession>A0A0A1TJ02</accession>
<evidence type="ECO:0000259" key="2">
    <source>
        <dbReference type="SMART" id="SM00754"/>
    </source>
</evidence>
<keyword evidence="4" id="KW-1185">Reference proteome</keyword>